<dbReference type="Proteomes" id="UP000433532">
    <property type="component" value="Unassembled WGS sequence"/>
</dbReference>
<dbReference type="EMBL" id="CVVU01000213">
    <property type="protein sequence ID" value="CRP26315.1"/>
    <property type="molecule type" value="Genomic_DNA"/>
</dbReference>
<evidence type="ECO:0000313" key="9">
    <source>
        <dbReference type="EMBL" id="RMS55964.1"/>
    </source>
</evidence>
<evidence type="ECO:0000313" key="15">
    <source>
        <dbReference type="Proteomes" id="UP000284767"/>
    </source>
</evidence>
<reference evidence="10 15" key="6">
    <citation type="submission" date="2019-01" db="EMBL/GenBank/DDBJ databases">
        <title>The Pseudomonas aeruginosa pan-genome provides new insights on its population structure, horizontal gene transfer and pathogenicity.</title>
        <authorList>
            <person name="Freschi L."/>
            <person name="Vincent A.T."/>
            <person name="Jeukens J."/>
            <person name="Emond-Rheault J.-G."/>
            <person name="Kukavica-Ibrulj I."/>
            <person name="Dupont M.-J."/>
            <person name="Charette S.J."/>
            <person name="Boyle B."/>
            <person name="Levesque R.C."/>
        </authorList>
    </citation>
    <scope>NUCLEOTIDE SEQUENCE [LARGE SCALE GENOMIC DNA]</scope>
    <source>
        <strain evidence="10 15">PA-W36</strain>
    </source>
</reference>
<dbReference type="Pfam" id="PF13622">
    <property type="entry name" value="4HBT_3"/>
    <property type="match status" value="1"/>
</dbReference>
<organism evidence="8 13">
    <name type="scientific">Pseudomonas aeruginosa</name>
    <dbReference type="NCBI Taxonomy" id="287"/>
    <lineage>
        <taxon>Bacteria</taxon>
        <taxon>Pseudomonadati</taxon>
        <taxon>Pseudomonadota</taxon>
        <taxon>Gammaproteobacteria</taxon>
        <taxon>Pseudomonadales</taxon>
        <taxon>Pseudomonadaceae</taxon>
        <taxon>Pseudomonas</taxon>
    </lineage>
</organism>
<dbReference type="PANTHER" id="PTHR11066:SF34">
    <property type="entry name" value="ACYL-COENZYME A THIOESTERASE 8"/>
    <property type="match status" value="1"/>
</dbReference>
<dbReference type="Proteomes" id="UP000045039">
    <property type="component" value="Unassembled WGS sequence"/>
</dbReference>
<dbReference type="InterPro" id="IPR003703">
    <property type="entry name" value="Acyl_CoA_thio"/>
</dbReference>
<dbReference type="GO" id="GO:0005829">
    <property type="term" value="C:cytosol"/>
    <property type="evidence" value="ECO:0007669"/>
    <property type="project" value="TreeGrafter"/>
</dbReference>
<reference evidence="11" key="9">
    <citation type="submission" date="2023-06" db="EMBL/GenBank/DDBJ databases">
        <authorList>
            <consortium name="Clinical and Environmental Microbiology Branch: Whole genome sequencing antimicrobial resistance pathogens in the healthcare setting"/>
        </authorList>
    </citation>
    <scope>NUCLEOTIDE SEQUENCE</scope>
    <source>
        <strain evidence="11">2021CK-01020</strain>
    </source>
</reference>
<reference evidence="11" key="10">
    <citation type="submission" date="2023-10" db="EMBL/GenBank/DDBJ databases">
        <title>Pathogen: clinical or host-associated sample.</title>
        <authorList>
            <person name="Hergert J."/>
            <person name="Casey R."/>
            <person name="Wagner J."/>
            <person name="Young E.L."/>
            <person name="Oakeson K.F."/>
        </authorList>
    </citation>
    <scope>NUCLEOTIDE SEQUENCE</scope>
    <source>
        <strain evidence="11">2021CK-01020</strain>
    </source>
</reference>
<dbReference type="EMBL" id="NFFZ01000002">
    <property type="protein sequence ID" value="OTI65120.1"/>
    <property type="molecule type" value="Genomic_DNA"/>
</dbReference>
<dbReference type="SUPFAM" id="SSF54637">
    <property type="entry name" value="Thioesterase/thiol ester dehydrase-isomerase"/>
    <property type="match status" value="2"/>
</dbReference>
<evidence type="ECO:0000313" key="16">
    <source>
        <dbReference type="Proteomes" id="UP000433532"/>
    </source>
</evidence>
<dbReference type="Proteomes" id="UP000270834">
    <property type="component" value="Unassembled WGS sequence"/>
</dbReference>
<dbReference type="InterPro" id="IPR042171">
    <property type="entry name" value="Acyl-CoA_hotdog"/>
</dbReference>
<feature type="domain" description="Acyl-CoA thioesterase-like C-terminal" evidence="4">
    <location>
        <begin position="124"/>
        <end position="263"/>
    </location>
</feature>
<reference evidence="8 13" key="3">
    <citation type="submission" date="2017-05" db="EMBL/GenBank/DDBJ databases">
        <authorList>
            <person name="Song R."/>
            <person name="Chenine A.L."/>
            <person name="Ruprecht R.M."/>
        </authorList>
    </citation>
    <scope>NUCLEOTIDE SEQUENCE [LARGE SCALE GENOMIC DNA]</scope>
    <source>
        <strain evidence="8 13">S567_C10_BS</strain>
    </source>
</reference>
<feature type="domain" description="Acyl-CoA thioesterase-like N-terminal HotDog" evidence="3">
    <location>
        <begin position="20"/>
        <end position="104"/>
    </location>
</feature>
<dbReference type="RefSeq" id="WP_003090970.1">
    <property type="nucleotide sequence ID" value="NZ_AP014622.1"/>
</dbReference>
<keyword evidence="2" id="KW-0378">Hydrolase</keyword>
<dbReference type="FunFam" id="2.40.160.210:FF:000006">
    <property type="entry name" value="Acyl-CoA thioesterase II"/>
    <property type="match status" value="1"/>
</dbReference>
<proteinExistence type="inferred from homology"/>
<evidence type="ECO:0000259" key="4">
    <source>
        <dbReference type="Pfam" id="PF20789"/>
    </source>
</evidence>
<reference evidence="6 16" key="7">
    <citation type="submission" date="2019-11" db="EMBL/GenBank/DDBJ databases">
        <title>Genomes of ocular Pseudomonas aeruginosa isolates.</title>
        <authorList>
            <person name="Khan M."/>
            <person name="Rice S.A."/>
            <person name="Willcox M.D.P."/>
            <person name="Stapleton F."/>
        </authorList>
    </citation>
    <scope>NUCLEOTIDE SEQUENCE [LARGE SCALE GENOMIC DNA]</scope>
    <source>
        <strain evidence="6 16">PA221</strain>
    </source>
</reference>
<dbReference type="EMBL" id="NSNE01000001">
    <property type="protein sequence ID" value="RPM23335.1"/>
    <property type="molecule type" value="Genomic_DNA"/>
</dbReference>
<evidence type="ECO:0000313" key="5">
    <source>
        <dbReference type="EMBL" id="CRP26315.1"/>
    </source>
</evidence>
<evidence type="ECO:0000313" key="6">
    <source>
        <dbReference type="EMBL" id="MUI35346.1"/>
    </source>
</evidence>
<dbReference type="GO" id="GO:0006637">
    <property type="term" value="P:acyl-CoA metabolic process"/>
    <property type="evidence" value="ECO:0007669"/>
    <property type="project" value="InterPro"/>
</dbReference>
<evidence type="ECO:0000313" key="7">
    <source>
        <dbReference type="EMBL" id="MZZ13791.1"/>
    </source>
</evidence>
<evidence type="ECO:0000259" key="3">
    <source>
        <dbReference type="Pfam" id="PF13622"/>
    </source>
</evidence>
<accession>A0A069QCD8</accession>
<reference evidence="12" key="1">
    <citation type="submission" date="2015-06" db="EMBL/GenBank/DDBJ databases">
        <authorList>
            <person name="Radhakrishnan Rajesh"/>
            <person name="Underwood Anthony"/>
            <person name="Al-Shahib Ali"/>
        </authorList>
    </citation>
    <scope>NUCLEOTIDE SEQUENCE [LARGE SCALE GENOMIC DNA]</scope>
    <source>
        <strain evidence="12">P19_London_7_VIM_2_05_10</strain>
    </source>
</reference>
<dbReference type="AlphaFoldDB" id="A0A069QCD8"/>
<evidence type="ECO:0000256" key="1">
    <source>
        <dbReference type="ARBA" id="ARBA00006538"/>
    </source>
</evidence>
<reference evidence="7" key="8">
    <citation type="submission" date="2020-01" db="EMBL/GenBank/DDBJ databases">
        <title>Bacteria Cultured from War Wounds Associated with the Conflict in Eastern Ukraine.</title>
        <authorList>
            <person name="Snesrud E."/>
            <person name="Galac M.R."/>
            <person name="Mc Gann P."/>
            <person name="Valentine K."/>
            <person name="Viacheslav K."/>
        </authorList>
    </citation>
    <scope>NUCLEOTIDE SEQUENCE</scope>
    <source>
        <strain evidence="7">VNMU148</strain>
    </source>
</reference>
<evidence type="ECO:0000313" key="8">
    <source>
        <dbReference type="EMBL" id="OTI65120.1"/>
    </source>
</evidence>
<dbReference type="EMBL" id="WXZT01000011">
    <property type="protein sequence ID" value="MZZ13791.1"/>
    <property type="molecule type" value="Genomic_DNA"/>
</dbReference>
<gene>
    <name evidence="9" type="ORF">ALP65_01415</name>
    <name evidence="8" type="ORF">CAZ10_04950</name>
    <name evidence="6" type="ORF">GNQ48_10045</name>
    <name evidence="7" type="ORF">GUL26_16180</name>
    <name evidence="10" type="ORF">IPC1295_02190</name>
    <name evidence="11" type="ORF">L4V69_14155</name>
    <name evidence="5" type="ORF">PAERUG_P19_London_7_VIM_2_05_10_03924</name>
</gene>
<sequence>MNFSELIQAVRRDPSSVVVPASWGQGRATFGGLVVALAYEAMLAVVEAGRPLRSIGVSFVGPLAPEQPASFSARLLREGKAVSQVQVEVRQGEQVVTLVQASFGVARASAVAVEALPAAGMKGPEESQELPYIRNVTPEFTRYIAMRWAVGGLPFSSNKSRQMGGWMRFRDEPEGEPMEVSHLLALLDSWPPALLPHLGTPAMASSLTWTAEFLQPLPQQGSGDWCRYLAEIEEARDGYGHVAARMWSADGQLLAISRQMVTVFG</sequence>
<evidence type="ECO:0000256" key="2">
    <source>
        <dbReference type="ARBA" id="ARBA00022801"/>
    </source>
</evidence>
<reference evidence="10 15" key="4">
    <citation type="submission" date="2017-08" db="EMBL/GenBank/DDBJ databases">
        <authorList>
            <person name="Feschi L."/>
            <person name="Jeukens J."/>
            <person name="Emond-Rheault J.-G."/>
            <person name="Kukavica-Ibrulj I."/>
            <person name="Boyle B."/>
            <person name="Levesque R.C."/>
        </authorList>
    </citation>
    <scope>NUCLEOTIDE SEQUENCE [LARGE SCALE GENOMIC DNA]</scope>
    <source>
        <strain evidence="10 15">PA-W36</strain>
    </source>
</reference>
<comment type="similarity">
    <text evidence="1">Belongs to the C/M/P thioester hydrolase family.</text>
</comment>
<evidence type="ECO:0000313" key="10">
    <source>
        <dbReference type="EMBL" id="RPM23335.1"/>
    </source>
</evidence>
<evidence type="ECO:0000313" key="13">
    <source>
        <dbReference type="Proteomes" id="UP000194857"/>
    </source>
</evidence>
<dbReference type="PANTHER" id="PTHR11066">
    <property type="entry name" value="ACYL-COA THIOESTERASE"/>
    <property type="match status" value="1"/>
</dbReference>
<reference evidence="9 14" key="5">
    <citation type="submission" date="2018-08" db="EMBL/GenBank/DDBJ databases">
        <title>Recombination of ecologically and evolutionarily significant loci maintains genetic cohesion in the Pseudomonas syringae species complex.</title>
        <authorList>
            <person name="Dillon M."/>
            <person name="Thakur S."/>
            <person name="Almeida R.N.D."/>
            <person name="Weir B.S."/>
            <person name="Guttman D.S."/>
        </authorList>
    </citation>
    <scope>NUCLEOTIDE SEQUENCE [LARGE SCALE GENOMIC DNA]</scope>
    <source>
        <strain evidence="9 14">ICMP 7846</strain>
    </source>
</reference>
<dbReference type="Proteomes" id="UP001297540">
    <property type="component" value="Chromosome"/>
</dbReference>
<dbReference type="EMBL" id="CP136986">
    <property type="protein sequence ID" value="WOS80253.1"/>
    <property type="molecule type" value="Genomic_DNA"/>
</dbReference>
<dbReference type="CDD" id="cd03445">
    <property type="entry name" value="Thioesterase_II_repeat2"/>
    <property type="match status" value="1"/>
</dbReference>
<dbReference type="InterPro" id="IPR029069">
    <property type="entry name" value="HotDog_dom_sf"/>
</dbReference>
<dbReference type="GO" id="GO:0009062">
    <property type="term" value="P:fatty acid catabolic process"/>
    <property type="evidence" value="ECO:0007669"/>
    <property type="project" value="TreeGrafter"/>
</dbReference>
<dbReference type="SMR" id="A0A069QCD8"/>
<dbReference type="Gene3D" id="2.40.160.210">
    <property type="entry name" value="Acyl-CoA thioesterase, double hotdog domain"/>
    <property type="match status" value="1"/>
</dbReference>
<dbReference type="InterPro" id="IPR049450">
    <property type="entry name" value="ACOT8-like_C"/>
</dbReference>
<dbReference type="OMA" id="MIDAWPP"/>
<dbReference type="KEGG" id="paeb:NCGM1900_3440"/>
<dbReference type="Pfam" id="PF20789">
    <property type="entry name" value="4HBT_3C"/>
    <property type="match status" value="1"/>
</dbReference>
<reference evidence="5" key="2">
    <citation type="submission" date="2015-06" db="EMBL/GenBank/DDBJ databases">
        <authorList>
            <person name="Radhakrishnan R."/>
            <person name="Underwood A."/>
            <person name="Al-Shahib A."/>
        </authorList>
    </citation>
    <scope>NUCLEOTIDE SEQUENCE</scope>
    <source>
        <strain evidence="5">P19_London_7_VIM_2_05_10</strain>
    </source>
</reference>
<dbReference type="Proteomes" id="UP000194857">
    <property type="component" value="Unassembled WGS sequence"/>
</dbReference>
<dbReference type="GO" id="GO:0047617">
    <property type="term" value="F:fatty acyl-CoA hydrolase activity"/>
    <property type="evidence" value="ECO:0007669"/>
    <property type="project" value="InterPro"/>
</dbReference>
<dbReference type="Proteomes" id="UP000644192">
    <property type="component" value="Unassembled WGS sequence"/>
</dbReference>
<dbReference type="EMBL" id="RBSQ01000527">
    <property type="protein sequence ID" value="RMS55964.1"/>
    <property type="molecule type" value="Genomic_DNA"/>
</dbReference>
<dbReference type="EMBL" id="WOAD01000006">
    <property type="protein sequence ID" value="MUI35346.1"/>
    <property type="molecule type" value="Genomic_DNA"/>
</dbReference>
<dbReference type="InterPro" id="IPR049449">
    <property type="entry name" value="TesB_ACOT8-like_N"/>
</dbReference>
<evidence type="ECO:0000313" key="14">
    <source>
        <dbReference type="Proteomes" id="UP000270834"/>
    </source>
</evidence>
<evidence type="ECO:0000313" key="12">
    <source>
        <dbReference type="Proteomes" id="UP000045039"/>
    </source>
</evidence>
<accession>A0A1S1C8X6</accession>
<dbReference type="Proteomes" id="UP000284767">
    <property type="component" value="Unassembled WGS sequence"/>
</dbReference>
<evidence type="ECO:0000313" key="11">
    <source>
        <dbReference type="EMBL" id="WOS80253.1"/>
    </source>
</evidence>
<name>A0A069QCD8_PSEAI</name>
<protein>
    <submittedName>
        <fullName evidence="8">Acyl-CoA thioesterase II</fullName>
    </submittedName>
    <submittedName>
        <fullName evidence="6">Thioesterase family protein</fullName>
    </submittedName>
</protein>